<feature type="binding site" evidence="5">
    <location>
        <position position="300"/>
    </location>
    <ligand>
        <name>FMN</name>
        <dbReference type="ChEBI" id="CHEBI:58210"/>
    </ligand>
</feature>
<dbReference type="EMBL" id="KN881646">
    <property type="protein sequence ID" value="KIY52021.1"/>
    <property type="molecule type" value="Genomic_DNA"/>
</dbReference>
<dbReference type="PROSITE" id="PS51349">
    <property type="entry name" value="FMN_HYDROXY_ACID_DH_2"/>
    <property type="match status" value="1"/>
</dbReference>
<feature type="binding site" evidence="5">
    <location>
        <begin position="104"/>
        <end position="106"/>
    </location>
    <ligand>
        <name>FMN</name>
        <dbReference type="ChEBI" id="CHEBI:58210"/>
    </ligand>
</feature>
<feature type="domain" description="FMN hydroxy acid dehydrogenase" evidence="6">
    <location>
        <begin position="23"/>
        <end position="414"/>
    </location>
</feature>
<dbReference type="Pfam" id="PF01070">
    <property type="entry name" value="FMN_dh"/>
    <property type="match status" value="1"/>
</dbReference>
<organism evidence="7 8">
    <name type="scientific">Fistulina hepatica ATCC 64428</name>
    <dbReference type="NCBI Taxonomy" id="1128425"/>
    <lineage>
        <taxon>Eukaryota</taxon>
        <taxon>Fungi</taxon>
        <taxon>Dikarya</taxon>
        <taxon>Basidiomycota</taxon>
        <taxon>Agaricomycotina</taxon>
        <taxon>Agaricomycetes</taxon>
        <taxon>Agaricomycetidae</taxon>
        <taxon>Agaricales</taxon>
        <taxon>Fistulinaceae</taxon>
        <taxon>Fistulina</taxon>
    </lineage>
</organism>
<keyword evidence="2" id="KW-0560">Oxidoreductase</keyword>
<feature type="active site" description="Proton acceptor" evidence="4">
    <location>
        <position position="302"/>
    </location>
</feature>
<dbReference type="InterPro" id="IPR008259">
    <property type="entry name" value="FMN_hydac_DH_AS"/>
</dbReference>
<dbReference type="PROSITE" id="PS00557">
    <property type="entry name" value="FMN_HYDROXY_ACID_DH_1"/>
    <property type="match status" value="1"/>
</dbReference>
<name>A0A0D7AL42_9AGAR</name>
<dbReference type="SUPFAM" id="SSF51395">
    <property type="entry name" value="FMN-linked oxidoreductases"/>
    <property type="match status" value="1"/>
</dbReference>
<dbReference type="PANTHER" id="PTHR10578">
    <property type="entry name" value="S -2-HYDROXY-ACID OXIDASE-RELATED"/>
    <property type="match status" value="1"/>
</dbReference>
<evidence type="ECO:0000256" key="5">
    <source>
        <dbReference type="PIRSR" id="PIRSR000138-2"/>
    </source>
</evidence>
<dbReference type="OrthoDB" id="25826at2759"/>
<dbReference type="GO" id="GO:0016491">
    <property type="term" value="F:oxidoreductase activity"/>
    <property type="evidence" value="ECO:0007669"/>
    <property type="project" value="UniProtKB-KW"/>
</dbReference>
<gene>
    <name evidence="7" type="ORF">FISHEDRAFT_63986</name>
</gene>
<keyword evidence="5" id="KW-0285">Flavoprotein</keyword>
<feature type="binding site" evidence="5">
    <location>
        <begin position="340"/>
        <end position="344"/>
    </location>
    <ligand>
        <name>FMN</name>
        <dbReference type="ChEBI" id="CHEBI:58210"/>
    </ligand>
</feature>
<feature type="binding site" evidence="5">
    <location>
        <position position="192"/>
    </location>
    <ligand>
        <name>glyoxylate</name>
        <dbReference type="ChEBI" id="CHEBI:36655"/>
    </ligand>
</feature>
<comment type="cofactor">
    <cofactor evidence="1">
        <name>FMN</name>
        <dbReference type="ChEBI" id="CHEBI:58210"/>
    </cofactor>
</comment>
<dbReference type="InterPro" id="IPR013785">
    <property type="entry name" value="Aldolase_TIM"/>
</dbReference>
<sequence>MNEIKDASWSSYMESIYRSGKPPKPLGTVDFKEIEEMARQKLKDYPGAFLYTFGGAGTNSTRHANRLALDNYKIIPRMLVDSTNRSLEVTLFGIKYPAPVLVGPVGVNTLAHPDAELGPARAAGRLGIPYCLSTAASRTIEEVAAAVGNGPRWYQLYWPTTNEVTLSLLQRAKKNGFTALVVTLDTTILGWRPHDLRVGLSDPVFMKKFGRQPMTDFHPEFPHDPAKLHKLYAEGDPKVRELAQLGTEWNREITPGIFRSWDDLKFLRDNWDGPLILKGIQRVQDAERAIEYGMNGIVVSNHGGRQIDGTIPSLYALEQVMKSETVRSKQSSGEFTVLFDSGIRTGADIIKAIALGAQAVLIARPWIYGMMIAGEAGVEQVLRHILADLDVTMGLAGYATIADFQGKGSDVVVKMASAML</sequence>
<feature type="binding site" evidence="5">
    <location>
        <position position="133"/>
    </location>
    <ligand>
        <name>FMN</name>
        <dbReference type="ChEBI" id="CHEBI:58210"/>
    </ligand>
</feature>
<keyword evidence="8" id="KW-1185">Reference proteome</keyword>
<protein>
    <submittedName>
        <fullName evidence="7">Oxidoreductase</fullName>
    </submittedName>
</protein>
<reference evidence="7 8" key="1">
    <citation type="journal article" date="2015" name="Fungal Genet. Biol.">
        <title>Evolution of novel wood decay mechanisms in Agaricales revealed by the genome sequences of Fistulina hepatica and Cylindrobasidium torrendii.</title>
        <authorList>
            <person name="Floudas D."/>
            <person name="Held B.W."/>
            <person name="Riley R."/>
            <person name="Nagy L.G."/>
            <person name="Koehler G."/>
            <person name="Ransdell A.S."/>
            <person name="Younus H."/>
            <person name="Chow J."/>
            <person name="Chiniquy J."/>
            <person name="Lipzen A."/>
            <person name="Tritt A."/>
            <person name="Sun H."/>
            <person name="Haridas S."/>
            <person name="LaButti K."/>
            <person name="Ohm R.A."/>
            <person name="Kues U."/>
            <person name="Blanchette R.A."/>
            <person name="Grigoriev I.V."/>
            <person name="Minto R.E."/>
            <person name="Hibbett D.S."/>
        </authorList>
    </citation>
    <scope>NUCLEOTIDE SEQUENCE [LARGE SCALE GENOMIC DNA]</scope>
    <source>
        <strain evidence="7 8">ATCC 64428</strain>
    </source>
</reference>
<dbReference type="PANTHER" id="PTHR10578:SF143">
    <property type="entry name" value="FMN-DEPENDENT ALPHA-HYDROXY ACID DEHYDROGENASE PB1A11.03"/>
    <property type="match status" value="1"/>
</dbReference>
<feature type="binding site" evidence="5">
    <location>
        <position position="157"/>
    </location>
    <ligand>
        <name>glyoxylate</name>
        <dbReference type="ChEBI" id="CHEBI:36655"/>
    </ligand>
</feature>
<dbReference type="InterPro" id="IPR000262">
    <property type="entry name" value="FMN-dep_DH"/>
</dbReference>
<evidence type="ECO:0000256" key="2">
    <source>
        <dbReference type="ARBA" id="ARBA00023002"/>
    </source>
</evidence>
<dbReference type="GO" id="GO:0010181">
    <property type="term" value="F:FMN binding"/>
    <property type="evidence" value="ECO:0007669"/>
    <property type="project" value="InterPro"/>
</dbReference>
<evidence type="ECO:0000256" key="3">
    <source>
        <dbReference type="ARBA" id="ARBA00024042"/>
    </source>
</evidence>
<dbReference type="InterPro" id="IPR012133">
    <property type="entry name" value="Alpha-hydoxy_acid_DH_FMN"/>
</dbReference>
<feature type="binding site" evidence="5">
    <location>
        <position position="183"/>
    </location>
    <ligand>
        <name>FMN</name>
        <dbReference type="ChEBI" id="CHEBI:58210"/>
    </ligand>
</feature>
<evidence type="ECO:0000259" key="6">
    <source>
        <dbReference type="PROSITE" id="PS51349"/>
    </source>
</evidence>
<dbReference type="InterPro" id="IPR037396">
    <property type="entry name" value="FMN_HAD"/>
</dbReference>
<keyword evidence="5" id="KW-0288">FMN</keyword>
<evidence type="ECO:0000256" key="4">
    <source>
        <dbReference type="PIRSR" id="PIRSR000138-1"/>
    </source>
</evidence>
<feature type="binding site" evidence="5">
    <location>
        <position position="155"/>
    </location>
    <ligand>
        <name>FMN</name>
        <dbReference type="ChEBI" id="CHEBI:58210"/>
    </ligand>
</feature>
<accession>A0A0D7AL42</accession>
<feature type="binding site" evidence="5">
    <location>
        <position position="278"/>
    </location>
    <ligand>
        <name>FMN</name>
        <dbReference type="ChEBI" id="CHEBI:58210"/>
    </ligand>
</feature>
<dbReference type="AlphaFoldDB" id="A0A0D7AL42"/>
<feature type="binding site" evidence="5">
    <location>
        <position position="302"/>
    </location>
    <ligand>
        <name>glyoxylate</name>
        <dbReference type="ChEBI" id="CHEBI:36655"/>
    </ligand>
</feature>
<dbReference type="Proteomes" id="UP000054144">
    <property type="component" value="Unassembled WGS sequence"/>
</dbReference>
<evidence type="ECO:0000256" key="1">
    <source>
        <dbReference type="ARBA" id="ARBA00001917"/>
    </source>
</evidence>
<feature type="binding site" evidence="5">
    <location>
        <position position="51"/>
    </location>
    <ligand>
        <name>glyoxylate</name>
        <dbReference type="ChEBI" id="CHEBI:36655"/>
    </ligand>
</feature>
<proteinExistence type="inferred from homology"/>
<evidence type="ECO:0000313" key="7">
    <source>
        <dbReference type="EMBL" id="KIY52021.1"/>
    </source>
</evidence>
<dbReference type="Gene3D" id="3.20.20.70">
    <property type="entry name" value="Aldolase class I"/>
    <property type="match status" value="1"/>
</dbReference>
<evidence type="ECO:0000313" key="8">
    <source>
        <dbReference type="Proteomes" id="UP000054144"/>
    </source>
</evidence>
<feature type="binding site" evidence="5">
    <location>
        <position position="305"/>
    </location>
    <ligand>
        <name>glyoxylate</name>
        <dbReference type="ChEBI" id="CHEBI:36655"/>
    </ligand>
</feature>
<comment type="similarity">
    <text evidence="3">Belongs to the FMN-dependent alpha-hydroxy acid dehydrogenase family.</text>
</comment>
<dbReference type="PIRSF" id="PIRSF000138">
    <property type="entry name" value="Al-hdrx_acd_dh"/>
    <property type="match status" value="1"/>
</dbReference>